<dbReference type="PANTHER" id="PTHR12526:SF635">
    <property type="entry name" value="GLYCOSYL TRANSFERASE GROUP 1"/>
    <property type="match status" value="1"/>
</dbReference>
<sequence length="421" mass="47025">MNVLHLSTFDLQGGAPRAAYRLHLGLRRLGVHSRMLVHQKSSNDPAVFTASGLLARIWGKLVPHLDPLPLALYPRRSRNQWSLNWLPTGIGARIRQAAPDVVNLHWVGVGFLPIAALARIPGPLVWTLHDMWAFTGGCHYDGGCGRYRQRCGHCPQLRSSHEADLSRWIWHWKNRAWAPRRIHVVTPSHWLAQCARQSALFADQPVHVIPYGLDTAVFRPHDKAFARQALGLPLDRQLILFGAMRSTGDPRKGFAYLQEALQHLTTHLDSRQVALVIFGAHQEREAVAQGLAVHDVGAFHDDVSLALLYAAADVFVAPSVQDNLPNTVLEALACGTPCVAFEIGGMPDMIEHQGNGYLARPLDSQDLARGIQWVLSDPLRWQQLSQRARARVEADFTLERQAQRYLDLYQQLVESSHVDAA</sequence>
<dbReference type="RefSeq" id="WP_141608993.1">
    <property type="nucleotide sequence ID" value="NZ_VIGC02000005.1"/>
</dbReference>
<dbReference type="Pfam" id="PF13439">
    <property type="entry name" value="Glyco_transf_4"/>
    <property type="match status" value="1"/>
</dbReference>
<reference evidence="2 3" key="1">
    <citation type="submission" date="2019-06" db="EMBL/GenBank/DDBJ databases">
        <title>Genome sequence of Litorilinea aerophila BAA-2444.</title>
        <authorList>
            <person name="Maclea K.S."/>
            <person name="Maurais E.G."/>
            <person name="Iannazzi L.C."/>
        </authorList>
    </citation>
    <scope>NUCLEOTIDE SEQUENCE [LARGE SCALE GENOMIC DNA]</scope>
    <source>
        <strain evidence="2 3">ATCC BAA-2444</strain>
    </source>
</reference>
<feature type="domain" description="Glycosyltransferase subfamily 4-like N-terminal" evidence="1">
    <location>
        <begin position="13"/>
        <end position="216"/>
    </location>
</feature>
<dbReference type="AlphaFoldDB" id="A0A540VJR9"/>
<dbReference type="InterPro" id="IPR028098">
    <property type="entry name" value="Glyco_trans_4-like_N"/>
</dbReference>
<keyword evidence="3" id="KW-1185">Reference proteome</keyword>
<comment type="caution">
    <text evidence="2">The sequence shown here is derived from an EMBL/GenBank/DDBJ whole genome shotgun (WGS) entry which is preliminary data.</text>
</comment>
<name>A0A540VJR9_9CHLR</name>
<evidence type="ECO:0000313" key="3">
    <source>
        <dbReference type="Proteomes" id="UP000317371"/>
    </source>
</evidence>
<dbReference type="Gene3D" id="3.40.50.2000">
    <property type="entry name" value="Glycogen Phosphorylase B"/>
    <property type="match status" value="2"/>
</dbReference>
<dbReference type="CDD" id="cd03825">
    <property type="entry name" value="GT4_WcaC-like"/>
    <property type="match status" value="1"/>
</dbReference>
<dbReference type="OrthoDB" id="9768685at2"/>
<dbReference type="GO" id="GO:0016757">
    <property type="term" value="F:glycosyltransferase activity"/>
    <property type="evidence" value="ECO:0007669"/>
    <property type="project" value="TreeGrafter"/>
</dbReference>
<dbReference type="InParanoid" id="A0A540VJR9"/>
<dbReference type="Pfam" id="PF13692">
    <property type="entry name" value="Glyco_trans_1_4"/>
    <property type="match status" value="1"/>
</dbReference>
<evidence type="ECO:0000259" key="1">
    <source>
        <dbReference type="Pfam" id="PF13439"/>
    </source>
</evidence>
<evidence type="ECO:0000313" key="2">
    <source>
        <dbReference type="EMBL" id="TQE97008.1"/>
    </source>
</evidence>
<dbReference type="EMBL" id="VIGC01000005">
    <property type="protein sequence ID" value="TQE97008.1"/>
    <property type="molecule type" value="Genomic_DNA"/>
</dbReference>
<dbReference type="Proteomes" id="UP000317371">
    <property type="component" value="Unassembled WGS sequence"/>
</dbReference>
<protein>
    <submittedName>
        <fullName evidence="2">Glycosyltransferase</fullName>
    </submittedName>
</protein>
<dbReference type="SUPFAM" id="SSF53756">
    <property type="entry name" value="UDP-Glycosyltransferase/glycogen phosphorylase"/>
    <property type="match status" value="1"/>
</dbReference>
<keyword evidence="2" id="KW-0808">Transferase</keyword>
<organism evidence="2 3">
    <name type="scientific">Litorilinea aerophila</name>
    <dbReference type="NCBI Taxonomy" id="1204385"/>
    <lineage>
        <taxon>Bacteria</taxon>
        <taxon>Bacillati</taxon>
        <taxon>Chloroflexota</taxon>
        <taxon>Caldilineae</taxon>
        <taxon>Caldilineales</taxon>
        <taxon>Caldilineaceae</taxon>
        <taxon>Litorilinea</taxon>
    </lineage>
</organism>
<proteinExistence type="predicted"/>
<dbReference type="PANTHER" id="PTHR12526">
    <property type="entry name" value="GLYCOSYLTRANSFERASE"/>
    <property type="match status" value="1"/>
</dbReference>
<gene>
    <name evidence="2" type="ORF">FKZ61_05050</name>
</gene>
<accession>A0A540VJR9</accession>